<organism evidence="4 5">
    <name type="scientific">Lunasporangiospora selenospora</name>
    <dbReference type="NCBI Taxonomy" id="979761"/>
    <lineage>
        <taxon>Eukaryota</taxon>
        <taxon>Fungi</taxon>
        <taxon>Fungi incertae sedis</taxon>
        <taxon>Mucoromycota</taxon>
        <taxon>Mortierellomycotina</taxon>
        <taxon>Mortierellomycetes</taxon>
        <taxon>Mortierellales</taxon>
        <taxon>Mortierellaceae</taxon>
        <taxon>Lunasporangiospora</taxon>
    </lineage>
</organism>
<protein>
    <recommendedName>
        <fullName evidence="3">CN hydrolase domain-containing protein</fullName>
    </recommendedName>
</protein>
<evidence type="ECO:0000313" key="4">
    <source>
        <dbReference type="EMBL" id="KAF9576463.1"/>
    </source>
</evidence>
<comment type="caution">
    <text evidence="4">The sequence shown here is derived from an EMBL/GenBank/DDBJ whole genome shotgun (WGS) entry which is preliminary data.</text>
</comment>
<dbReference type="SUPFAM" id="SSF56317">
    <property type="entry name" value="Carbon-nitrogen hydrolase"/>
    <property type="match status" value="1"/>
</dbReference>
<feature type="domain" description="CN hydrolase" evidence="3">
    <location>
        <begin position="59"/>
        <end position="277"/>
    </location>
</feature>
<dbReference type="InterPro" id="IPR036526">
    <property type="entry name" value="C-N_Hydrolase_sf"/>
</dbReference>
<keyword evidence="2" id="KW-1133">Transmembrane helix</keyword>
<accession>A0A9P6FLJ4</accession>
<dbReference type="GO" id="GO:0016811">
    <property type="term" value="F:hydrolase activity, acting on carbon-nitrogen (but not peptide) bonds, in linear amides"/>
    <property type="evidence" value="ECO:0007669"/>
    <property type="project" value="TreeGrafter"/>
</dbReference>
<keyword evidence="2" id="KW-0472">Membrane</keyword>
<dbReference type="OrthoDB" id="2626014at2759"/>
<gene>
    <name evidence="4" type="ORF">BGW38_008148</name>
</gene>
<keyword evidence="1" id="KW-0378">Hydrolase</keyword>
<keyword evidence="5" id="KW-1185">Reference proteome</keyword>
<name>A0A9P6FLJ4_9FUNG</name>
<evidence type="ECO:0000259" key="3">
    <source>
        <dbReference type="PROSITE" id="PS50263"/>
    </source>
</evidence>
<dbReference type="PANTHER" id="PTHR43674:SF16">
    <property type="entry name" value="CARBON-NITROGEN FAMILY, PUTATIVE (AFU_ORTHOLOGUE AFUA_5G02350)-RELATED"/>
    <property type="match status" value="1"/>
</dbReference>
<dbReference type="AlphaFoldDB" id="A0A9P6FLJ4"/>
<dbReference type="EMBL" id="JAABOA010005525">
    <property type="protein sequence ID" value="KAF9576463.1"/>
    <property type="molecule type" value="Genomic_DNA"/>
</dbReference>
<reference evidence="4" key="1">
    <citation type="journal article" date="2020" name="Fungal Divers.">
        <title>Resolving the Mortierellaceae phylogeny through synthesis of multi-gene phylogenetics and phylogenomics.</title>
        <authorList>
            <person name="Vandepol N."/>
            <person name="Liber J."/>
            <person name="Desiro A."/>
            <person name="Na H."/>
            <person name="Kennedy M."/>
            <person name="Barry K."/>
            <person name="Grigoriev I.V."/>
            <person name="Miller A.N."/>
            <person name="O'Donnell K."/>
            <person name="Stajich J.E."/>
            <person name="Bonito G."/>
        </authorList>
    </citation>
    <scope>NUCLEOTIDE SEQUENCE</scope>
    <source>
        <strain evidence="4">KOD1015</strain>
    </source>
</reference>
<dbReference type="PROSITE" id="PS50263">
    <property type="entry name" value="CN_HYDROLASE"/>
    <property type="match status" value="1"/>
</dbReference>
<dbReference type="Pfam" id="PF00795">
    <property type="entry name" value="CN_hydrolase"/>
    <property type="match status" value="1"/>
</dbReference>
<dbReference type="InterPro" id="IPR050345">
    <property type="entry name" value="Aliph_Amidase/BUP"/>
</dbReference>
<dbReference type="PANTHER" id="PTHR43674">
    <property type="entry name" value="NITRILASE C965.09-RELATED"/>
    <property type="match status" value="1"/>
</dbReference>
<sequence length="349" mass="39334">VWGAVIIHRCWTRYVRYETYTEEDSKQWSRIGASTSTTSSGLQGSFFMRPLRDTIVPTVKASCVIGASEFNDMPTYLNQTVSLAKEGSEIVLWSESLVEMKDAQMKEAFWGTARNISTTYGIYLGVTYSEFLDAEMIESKNMFTLFGPQGQILFEYQKANPVAMVETTVEAGPQILPVVETEKLGRVGGSICFDMDFPNFIAQAGTKRVDLMLQPSWTWGSIGRLEAYMQSYRVVEQGFTLFRCGSWAPSTVYDPYRQLYGYKNNLGSGTFTVDIPLQKHVQTIYSAVGNLWQYICCAFAVVTLLLVLIPKRFVDRWIDQVENRLWRRVGTHSADSNIGGSSRDGSSHV</sequence>
<evidence type="ECO:0000256" key="1">
    <source>
        <dbReference type="ARBA" id="ARBA00022801"/>
    </source>
</evidence>
<keyword evidence="2" id="KW-0812">Transmembrane</keyword>
<dbReference type="InterPro" id="IPR003010">
    <property type="entry name" value="C-N_Hydrolase"/>
</dbReference>
<dbReference type="Gene3D" id="3.60.110.10">
    <property type="entry name" value="Carbon-nitrogen hydrolase"/>
    <property type="match status" value="1"/>
</dbReference>
<dbReference type="Proteomes" id="UP000780801">
    <property type="component" value="Unassembled WGS sequence"/>
</dbReference>
<feature type="non-terminal residue" evidence="4">
    <location>
        <position position="1"/>
    </location>
</feature>
<evidence type="ECO:0000313" key="5">
    <source>
        <dbReference type="Proteomes" id="UP000780801"/>
    </source>
</evidence>
<evidence type="ECO:0000256" key="2">
    <source>
        <dbReference type="SAM" id="Phobius"/>
    </source>
</evidence>
<feature type="transmembrane region" description="Helical" evidence="2">
    <location>
        <begin position="291"/>
        <end position="309"/>
    </location>
</feature>
<proteinExistence type="predicted"/>